<protein>
    <submittedName>
        <fullName evidence="1">Uncharacterized protein</fullName>
    </submittedName>
</protein>
<organism evidence="1 2">
    <name type="scientific">Knipowitschia caucasica</name>
    <name type="common">Caucasian dwarf goby</name>
    <name type="synonym">Pomatoschistus caucasicus</name>
    <dbReference type="NCBI Taxonomy" id="637954"/>
    <lineage>
        <taxon>Eukaryota</taxon>
        <taxon>Metazoa</taxon>
        <taxon>Chordata</taxon>
        <taxon>Craniata</taxon>
        <taxon>Vertebrata</taxon>
        <taxon>Euteleostomi</taxon>
        <taxon>Actinopterygii</taxon>
        <taxon>Neopterygii</taxon>
        <taxon>Teleostei</taxon>
        <taxon>Neoteleostei</taxon>
        <taxon>Acanthomorphata</taxon>
        <taxon>Gobiaria</taxon>
        <taxon>Gobiiformes</taxon>
        <taxon>Gobioidei</taxon>
        <taxon>Gobiidae</taxon>
        <taxon>Gobiinae</taxon>
        <taxon>Knipowitschia</taxon>
    </lineage>
</organism>
<keyword evidence="2" id="KW-1185">Reference proteome</keyword>
<dbReference type="Proteomes" id="UP001497482">
    <property type="component" value="Chromosome 10"/>
</dbReference>
<accession>A0AAV2J1M1</accession>
<proteinExistence type="predicted"/>
<dbReference type="EMBL" id="OZ035832">
    <property type="protein sequence ID" value="CAL1571408.1"/>
    <property type="molecule type" value="Genomic_DNA"/>
</dbReference>
<name>A0AAV2J1M1_KNICA</name>
<gene>
    <name evidence="1" type="ORF">KC01_LOCUS3525</name>
</gene>
<evidence type="ECO:0000313" key="1">
    <source>
        <dbReference type="EMBL" id="CAL1571408.1"/>
    </source>
</evidence>
<evidence type="ECO:0000313" key="2">
    <source>
        <dbReference type="Proteomes" id="UP001497482"/>
    </source>
</evidence>
<reference evidence="1 2" key="1">
    <citation type="submission" date="2024-04" db="EMBL/GenBank/DDBJ databases">
        <authorList>
            <person name="Waldvogel A.-M."/>
            <person name="Schoenle A."/>
        </authorList>
    </citation>
    <scope>NUCLEOTIDE SEQUENCE [LARGE SCALE GENOMIC DNA]</scope>
</reference>
<dbReference type="AlphaFoldDB" id="A0AAV2J1M1"/>
<sequence>MMKLPPPLSPPILRLHLISLAPGKEKKCSNLLCASRCLRLDGDVRERSQRGEKGEGAGLRLHLGVIPGLPCLSALGLFYEC</sequence>